<feature type="compositionally biased region" description="Basic and acidic residues" evidence="2">
    <location>
        <begin position="60"/>
        <end position="71"/>
    </location>
</feature>
<proteinExistence type="predicted"/>
<dbReference type="EMBL" id="JAAAHW010001366">
    <property type="protein sequence ID" value="KAF9995375.1"/>
    <property type="molecule type" value="Genomic_DNA"/>
</dbReference>
<feature type="compositionally biased region" description="Basic and acidic residues" evidence="2">
    <location>
        <begin position="313"/>
        <end position="333"/>
    </location>
</feature>
<feature type="compositionally biased region" description="Acidic residues" evidence="2">
    <location>
        <begin position="407"/>
        <end position="417"/>
    </location>
</feature>
<feature type="coiled-coil region" evidence="1">
    <location>
        <begin position="440"/>
        <end position="467"/>
    </location>
</feature>
<organism evidence="3 4">
    <name type="scientific">Modicella reniformis</name>
    <dbReference type="NCBI Taxonomy" id="1440133"/>
    <lineage>
        <taxon>Eukaryota</taxon>
        <taxon>Fungi</taxon>
        <taxon>Fungi incertae sedis</taxon>
        <taxon>Mucoromycota</taxon>
        <taxon>Mortierellomycotina</taxon>
        <taxon>Mortierellomycetes</taxon>
        <taxon>Mortierellales</taxon>
        <taxon>Mortierellaceae</taxon>
        <taxon>Modicella</taxon>
    </lineage>
</organism>
<feature type="compositionally biased region" description="Low complexity" evidence="2">
    <location>
        <begin position="73"/>
        <end position="86"/>
    </location>
</feature>
<feature type="region of interest" description="Disordered" evidence="2">
    <location>
        <begin position="1"/>
        <end position="106"/>
    </location>
</feature>
<keyword evidence="4" id="KW-1185">Reference proteome</keyword>
<gene>
    <name evidence="3" type="ORF">BGZ65_008975</name>
</gene>
<feature type="non-terminal residue" evidence="3">
    <location>
        <position position="750"/>
    </location>
</feature>
<comment type="caution">
    <text evidence="3">The sequence shown here is derived from an EMBL/GenBank/DDBJ whole genome shotgun (WGS) entry which is preliminary data.</text>
</comment>
<evidence type="ECO:0000256" key="2">
    <source>
        <dbReference type="SAM" id="MobiDB-lite"/>
    </source>
</evidence>
<feature type="compositionally biased region" description="Basic and acidic residues" evidence="2">
    <location>
        <begin position="1"/>
        <end position="45"/>
    </location>
</feature>
<feature type="region of interest" description="Disordered" evidence="2">
    <location>
        <begin position="302"/>
        <end position="434"/>
    </location>
</feature>
<dbReference type="Proteomes" id="UP000749646">
    <property type="component" value="Unassembled WGS sequence"/>
</dbReference>
<feature type="coiled-coil region" evidence="1">
    <location>
        <begin position="659"/>
        <end position="750"/>
    </location>
</feature>
<sequence length="750" mass="85412">MRMMRMKEGGKEGKKLSMKQKKEQGRVAPSLEDKSLAELEKESGKSSRGKPNSTINGTSTEKKGLGIDSTKKNNNNSSSSSRSISNALNPAEQKAKETSLEKKDKKKKALEEDLQAFLDDFMNAQFIIPRGYESYFSKPCRANFGKVARIFIQQELDIHSHPLIIHLAIYIGKIFRDNVLPLQEIIRLFERAQNRAIKRYPKGDLDNPESELWAKKIFCLVTNDVWDHPGGMGELVYDLTGRPIYVNAAGTEIAHLDAFGLDDEEMYLARLREFYTNPDHYDDDDGEEIPDDLPGFESVIEDKADDNANTDEDLPRFESVSEKGDTTDEDRSGFETAAENQTDTDEDLPGFETATEQEETDDDLPEFEPVTEDEESTQKKREKDQRQAAELEDKHSKTAINFATFDFDSDDDSDDPDYICSGTDSDTDGYSLDASFSYDAQEEDDEQESLNAELRDLKKTANEQEGDDYDEQLLLHLMVMKSLRQGCVHDTLPKDLTTDEYEDKDVSEIEYEISTKEVKDLAIDERLLVHPEETKSLLQYLIHERQELLQNQWEVHSLQRHEDPDQAAIQWEDSLQRDLDHIAVAGLREKGRIVQYDQANTAKGWAERIAREESEQAVRAEKERIAREKAGQVAREEAVKAAIVEQQRIAREWAEQASREWAEQAAREKAERIAKAEAAKQAAGEDAERAAKAEEKRIARRWAELTAREAERAAKAEEERIVREWAEQAAREEVERIAKAEAAAQAARDE</sequence>
<evidence type="ECO:0000313" key="4">
    <source>
        <dbReference type="Proteomes" id="UP000749646"/>
    </source>
</evidence>
<dbReference type="AlphaFoldDB" id="A0A9P6SS43"/>
<feature type="compositionally biased region" description="Basic and acidic residues" evidence="2">
    <location>
        <begin position="376"/>
        <end position="396"/>
    </location>
</feature>
<feature type="compositionally biased region" description="Polar residues" evidence="2">
    <location>
        <begin position="49"/>
        <end position="59"/>
    </location>
</feature>
<protein>
    <submittedName>
        <fullName evidence="3">Uncharacterized protein</fullName>
    </submittedName>
</protein>
<feature type="compositionally biased region" description="Basic and acidic residues" evidence="2">
    <location>
        <begin position="93"/>
        <end position="103"/>
    </location>
</feature>
<reference evidence="3" key="1">
    <citation type="journal article" date="2020" name="Fungal Divers.">
        <title>Resolving the Mortierellaceae phylogeny through synthesis of multi-gene phylogenetics and phylogenomics.</title>
        <authorList>
            <person name="Vandepol N."/>
            <person name="Liber J."/>
            <person name="Desiro A."/>
            <person name="Na H."/>
            <person name="Kennedy M."/>
            <person name="Barry K."/>
            <person name="Grigoriev I.V."/>
            <person name="Miller A.N."/>
            <person name="O'Donnell K."/>
            <person name="Stajich J.E."/>
            <person name="Bonito G."/>
        </authorList>
    </citation>
    <scope>NUCLEOTIDE SEQUENCE</scope>
    <source>
        <strain evidence="3">MES-2147</strain>
    </source>
</reference>
<accession>A0A9P6SS43</accession>
<name>A0A9P6SS43_9FUNG</name>
<feature type="compositionally biased region" description="Acidic residues" evidence="2">
    <location>
        <begin position="342"/>
        <end position="375"/>
    </location>
</feature>
<evidence type="ECO:0000256" key="1">
    <source>
        <dbReference type="SAM" id="Coils"/>
    </source>
</evidence>
<keyword evidence="1" id="KW-0175">Coiled coil</keyword>
<evidence type="ECO:0000313" key="3">
    <source>
        <dbReference type="EMBL" id="KAF9995375.1"/>
    </source>
</evidence>